<protein>
    <submittedName>
        <fullName evidence="5">Uncharacterized protein</fullName>
    </submittedName>
</protein>
<dbReference type="SUPFAM" id="SSF55073">
    <property type="entry name" value="Nucleotide cyclase"/>
    <property type="match status" value="1"/>
</dbReference>
<dbReference type="NCBIfam" id="TIGR00229">
    <property type="entry name" value="sensory_box"/>
    <property type="match status" value="1"/>
</dbReference>
<dbReference type="NCBIfam" id="TIGR00254">
    <property type="entry name" value="GGDEF"/>
    <property type="match status" value="1"/>
</dbReference>
<evidence type="ECO:0000259" key="4">
    <source>
        <dbReference type="PROSITE" id="PS51832"/>
    </source>
</evidence>
<dbReference type="Pfam" id="PF13487">
    <property type="entry name" value="HD_5"/>
    <property type="match status" value="1"/>
</dbReference>
<dbReference type="PROSITE" id="PS50887">
    <property type="entry name" value="GGDEF"/>
    <property type="match status" value="1"/>
</dbReference>
<organism evidence="5">
    <name type="scientific">bioreactor metagenome</name>
    <dbReference type="NCBI Taxonomy" id="1076179"/>
    <lineage>
        <taxon>unclassified sequences</taxon>
        <taxon>metagenomes</taxon>
        <taxon>ecological metagenomes</taxon>
    </lineage>
</organism>
<dbReference type="InterPro" id="IPR037522">
    <property type="entry name" value="HD_GYP_dom"/>
</dbReference>
<accession>A0A644W1X4</accession>
<feature type="domain" description="GGDEF" evidence="2">
    <location>
        <begin position="182"/>
        <end position="317"/>
    </location>
</feature>
<dbReference type="SMART" id="SM00471">
    <property type="entry name" value="HDc"/>
    <property type="match status" value="1"/>
</dbReference>
<dbReference type="Pfam" id="PF00990">
    <property type="entry name" value="GGDEF"/>
    <property type="match status" value="1"/>
</dbReference>
<dbReference type="PROSITE" id="PS51832">
    <property type="entry name" value="HD_GYP"/>
    <property type="match status" value="1"/>
</dbReference>
<evidence type="ECO:0000313" key="5">
    <source>
        <dbReference type="EMBL" id="MPL97734.1"/>
    </source>
</evidence>
<dbReference type="CDD" id="cd00077">
    <property type="entry name" value="HDc"/>
    <property type="match status" value="1"/>
</dbReference>
<dbReference type="CDD" id="cd00130">
    <property type="entry name" value="PAS"/>
    <property type="match status" value="1"/>
</dbReference>
<proteinExistence type="predicted"/>
<dbReference type="PROSITE" id="PS51831">
    <property type="entry name" value="HD"/>
    <property type="match status" value="1"/>
</dbReference>
<dbReference type="InterPro" id="IPR003607">
    <property type="entry name" value="HD/PDEase_dom"/>
</dbReference>
<feature type="domain" description="HD" evidence="3">
    <location>
        <begin position="326"/>
        <end position="448"/>
    </location>
</feature>
<dbReference type="InterPro" id="IPR000014">
    <property type="entry name" value="PAS"/>
</dbReference>
<gene>
    <name evidence="5" type="ORF">SDC9_43929</name>
</gene>
<evidence type="ECO:0000259" key="3">
    <source>
        <dbReference type="PROSITE" id="PS51831"/>
    </source>
</evidence>
<dbReference type="InterPro" id="IPR043128">
    <property type="entry name" value="Rev_trsase/Diguanyl_cyclase"/>
</dbReference>
<sequence>MGKVNKSSVNLCDISSDNISLFAPLVLDKLGFGVVIIEYDTQCIVYANAKILSITGYSSEELIGKSCHTLFCPSEKGKCPIIDFGQEVDNSEREIMCSNGTINSIIKTVVSTEFNGKKYLIESVVDNTERRIIQNNLEQEIVKRKELQENYAYMAYHDHLTGTYNRRFFKEEFIRVKTKSNFPLGIILGDVNGLKACNDTFGHNEGDKRLKDVTNLILKSIDDKDILARIGGDEFAILFTQTSEEKLRRSMEYIVENVNSSSNDNKTFSTVAFGYSFQRREEDDIDDLLKEAEHFMYKRKYYENQSAQSNTVKLIMQTLFEKSKREKDHSERVGLICEAIAKKMNFTKQAVNRIKIAGFLHDIGKIGIDEEILNKKGKLNEKEWEIIKTHTAKSARILEHTVEYKDLAKIVLSHHERYDGTGYPYGLKGEQIPIEARIIAIADTYDAMTQNRTYRKTVSKDIALKEIDRFAGTQFDPNIVAIFIKNVLTDKSFGGV</sequence>
<dbReference type="Pfam" id="PF13426">
    <property type="entry name" value="PAS_9"/>
    <property type="match status" value="1"/>
</dbReference>
<dbReference type="PANTHER" id="PTHR43155:SF2">
    <property type="entry name" value="CYCLIC DI-GMP PHOSPHODIESTERASE PA4108"/>
    <property type="match status" value="1"/>
</dbReference>
<evidence type="ECO:0000259" key="2">
    <source>
        <dbReference type="PROSITE" id="PS50887"/>
    </source>
</evidence>
<dbReference type="Gene3D" id="1.10.3210.10">
    <property type="entry name" value="Hypothetical protein af1432"/>
    <property type="match status" value="1"/>
</dbReference>
<dbReference type="PANTHER" id="PTHR43155">
    <property type="entry name" value="CYCLIC DI-GMP PHOSPHODIESTERASE PA4108-RELATED"/>
    <property type="match status" value="1"/>
</dbReference>
<dbReference type="CDD" id="cd01949">
    <property type="entry name" value="GGDEF"/>
    <property type="match status" value="1"/>
</dbReference>
<evidence type="ECO:0000259" key="1">
    <source>
        <dbReference type="PROSITE" id="PS50112"/>
    </source>
</evidence>
<name>A0A644W1X4_9ZZZZ</name>
<dbReference type="EMBL" id="VSSQ01000572">
    <property type="protein sequence ID" value="MPL97734.1"/>
    <property type="molecule type" value="Genomic_DNA"/>
</dbReference>
<dbReference type="InterPro" id="IPR029787">
    <property type="entry name" value="Nucleotide_cyclase"/>
</dbReference>
<dbReference type="InterPro" id="IPR035965">
    <property type="entry name" value="PAS-like_dom_sf"/>
</dbReference>
<dbReference type="PROSITE" id="PS50112">
    <property type="entry name" value="PAS"/>
    <property type="match status" value="1"/>
</dbReference>
<dbReference type="SMART" id="SM00267">
    <property type="entry name" value="GGDEF"/>
    <property type="match status" value="1"/>
</dbReference>
<dbReference type="InterPro" id="IPR000160">
    <property type="entry name" value="GGDEF_dom"/>
</dbReference>
<dbReference type="AlphaFoldDB" id="A0A644W1X4"/>
<dbReference type="Gene3D" id="3.30.450.20">
    <property type="entry name" value="PAS domain"/>
    <property type="match status" value="1"/>
</dbReference>
<feature type="domain" description="PAS" evidence="1">
    <location>
        <begin position="26"/>
        <end position="66"/>
    </location>
</feature>
<dbReference type="InterPro" id="IPR006674">
    <property type="entry name" value="HD_domain"/>
</dbReference>
<dbReference type="Gene3D" id="3.30.70.270">
    <property type="match status" value="1"/>
</dbReference>
<feature type="domain" description="HD-GYP" evidence="4">
    <location>
        <begin position="304"/>
        <end position="496"/>
    </location>
</feature>
<dbReference type="SUPFAM" id="SSF109604">
    <property type="entry name" value="HD-domain/PDEase-like"/>
    <property type="match status" value="1"/>
</dbReference>
<reference evidence="5" key="1">
    <citation type="submission" date="2019-08" db="EMBL/GenBank/DDBJ databases">
        <authorList>
            <person name="Kucharzyk K."/>
            <person name="Murdoch R.W."/>
            <person name="Higgins S."/>
            <person name="Loffler F."/>
        </authorList>
    </citation>
    <scope>NUCLEOTIDE SEQUENCE</scope>
</reference>
<dbReference type="SUPFAM" id="SSF55785">
    <property type="entry name" value="PYP-like sensor domain (PAS domain)"/>
    <property type="match status" value="1"/>
</dbReference>
<comment type="caution">
    <text evidence="5">The sequence shown here is derived from an EMBL/GenBank/DDBJ whole genome shotgun (WGS) entry which is preliminary data.</text>
</comment>